<dbReference type="SUPFAM" id="SSF52499">
    <property type="entry name" value="Isochorismatase-like hydrolases"/>
    <property type="match status" value="1"/>
</dbReference>
<protein>
    <recommendedName>
        <fullName evidence="2">Isochorismatase-like domain-containing protein</fullName>
    </recommendedName>
</protein>
<dbReference type="EMBL" id="AB070456">
    <property type="protein sequence ID" value="BAC00809.1"/>
    <property type="molecule type" value="Genomic_DNA"/>
</dbReference>
<proteinExistence type="predicted"/>
<dbReference type="Gene3D" id="3.40.50.850">
    <property type="entry name" value="Isochorismatase-like"/>
    <property type="match status" value="1"/>
</dbReference>
<organism evidence="3">
    <name type="scientific">Rhodococcus sp. YK2</name>
    <dbReference type="NCBI Taxonomy" id="169536"/>
    <lineage>
        <taxon>Bacteria</taxon>
        <taxon>Bacillati</taxon>
        <taxon>Actinomycetota</taxon>
        <taxon>Actinomycetes</taxon>
        <taxon>Mycobacteriales</taxon>
        <taxon>Nocardiaceae</taxon>
        <taxon>Rhodococcus</taxon>
    </lineage>
</organism>
<evidence type="ECO:0000256" key="1">
    <source>
        <dbReference type="ARBA" id="ARBA00022801"/>
    </source>
</evidence>
<dbReference type="InterPro" id="IPR000868">
    <property type="entry name" value="Isochorismatase-like_dom"/>
</dbReference>
<keyword evidence="3" id="KW-0560">Oxidoreductase</keyword>
<dbReference type="PANTHER" id="PTHR43540:SF1">
    <property type="entry name" value="ISOCHORISMATASE HYDROLASE"/>
    <property type="match status" value="1"/>
</dbReference>
<dbReference type="AlphaFoldDB" id="Q8L175"/>
<accession>Q8L175</accession>
<dbReference type="GO" id="GO:0016787">
    <property type="term" value="F:hydrolase activity"/>
    <property type="evidence" value="ECO:0007669"/>
    <property type="project" value="UniProtKB-KW"/>
</dbReference>
<sequence length="312" mass="34375">MATAVENELRRATVAGTPCAPVRERATTDVSGRLRRSAGSLRSRSRLEGWQPQWPIAERVNDHVVRPGDSRSGARCQHPGLPRVQHLVAREETTMSISNAVEEYERLRADFRAKGLGGRTGFGQRPALLVIDLIRGFTDTRSPLAGELDSQLQATQQLLADARDADVPVIFSTVAYDADLQEAGKWIRKIPSNSWLVEGSEWVELDERLGRRENEMLLVKKYASCFFGTDLAARLISRGVDTVILLGCTTSGCIRATAVDACSYGFHTVVVEEGVGDRAELPHLASLFDIDNKYGDVVSLEDASAYLQHVRQ</sequence>
<dbReference type="CDD" id="cd01015">
    <property type="entry name" value="CSHase"/>
    <property type="match status" value="1"/>
</dbReference>
<dbReference type="InterPro" id="IPR050272">
    <property type="entry name" value="Isochorismatase-like_hydrls"/>
</dbReference>
<dbReference type="InterPro" id="IPR036380">
    <property type="entry name" value="Isochorismatase-like_sf"/>
</dbReference>
<keyword evidence="3" id="KW-0223">Dioxygenase</keyword>
<keyword evidence="1 3" id="KW-0378">Hydrolase</keyword>
<feature type="domain" description="Isochorismatase-like" evidence="2">
    <location>
        <begin position="127"/>
        <end position="302"/>
    </location>
</feature>
<name>Q8L175_9NOCA</name>
<dbReference type="Pfam" id="PF00857">
    <property type="entry name" value="Isochorismatase"/>
    <property type="match status" value="1"/>
</dbReference>
<dbReference type="GO" id="GO:0051213">
    <property type="term" value="F:dioxygenase activity"/>
    <property type="evidence" value="ECO:0007669"/>
    <property type="project" value="UniProtKB-KW"/>
</dbReference>
<reference evidence="3" key="1">
    <citation type="journal article" date="2002" name="Biosci. Biotechnol. Biochem.">
        <title>Isolation and characterization of dibenzofuran-degrading actinomycetes: analysis of multiple extradiol dioxygenase genes in dibenzofuran-degrading Rhodococcus species.</title>
        <authorList>
            <person name="Iida T."/>
            <person name="Mukouzaka Y."/>
            <person name="Nakamura K."/>
            <person name="Yamaguchi I."/>
            <person name="Kudo T."/>
        </authorList>
    </citation>
    <scope>NUCLEOTIDE SEQUENCE</scope>
    <source>
        <strain evidence="3">YK2</strain>
    </source>
</reference>
<evidence type="ECO:0000313" key="3">
    <source>
        <dbReference type="EMBL" id="BAC00809.1"/>
    </source>
</evidence>
<dbReference type="PANTHER" id="PTHR43540">
    <property type="entry name" value="PEROXYUREIDOACRYLATE/UREIDOACRYLATE AMIDOHYDROLASE-RELATED"/>
    <property type="match status" value="1"/>
</dbReference>
<evidence type="ECO:0000259" key="2">
    <source>
        <dbReference type="Pfam" id="PF00857"/>
    </source>
</evidence>